<organism evidence="2 3">
    <name type="scientific">Streptomyces albiflavescens</name>
    <dbReference type="NCBI Taxonomy" id="1623582"/>
    <lineage>
        <taxon>Bacteria</taxon>
        <taxon>Bacillati</taxon>
        <taxon>Actinomycetota</taxon>
        <taxon>Actinomycetes</taxon>
        <taxon>Kitasatosporales</taxon>
        <taxon>Streptomycetaceae</taxon>
        <taxon>Streptomyces</taxon>
    </lineage>
</organism>
<evidence type="ECO:0000313" key="3">
    <source>
        <dbReference type="Proteomes" id="UP000600365"/>
    </source>
</evidence>
<reference evidence="2 3" key="1">
    <citation type="journal article" date="2014" name="Int. J. Syst. Evol. Microbiol.">
        <title>Complete genome sequence of Corynebacterium casei LMG S-19264T (=DSM 44701T), isolated from a smear-ripened cheese.</title>
        <authorList>
            <consortium name="US DOE Joint Genome Institute (JGI-PGF)"/>
            <person name="Walter F."/>
            <person name="Albersmeier A."/>
            <person name="Kalinowski J."/>
            <person name="Ruckert C."/>
        </authorList>
    </citation>
    <scope>NUCLEOTIDE SEQUENCE [LARGE SCALE GENOMIC DNA]</scope>
    <source>
        <strain evidence="2 3">CGMCC 4.7111</strain>
    </source>
</reference>
<dbReference type="AlphaFoldDB" id="A0A917YCQ5"/>
<evidence type="ECO:0000313" key="2">
    <source>
        <dbReference type="EMBL" id="GGN86839.1"/>
    </source>
</evidence>
<evidence type="ECO:0000256" key="1">
    <source>
        <dbReference type="SAM" id="MobiDB-lite"/>
    </source>
</evidence>
<protein>
    <submittedName>
        <fullName evidence="2">Uncharacterized protein</fullName>
    </submittedName>
</protein>
<comment type="caution">
    <text evidence="2">The sequence shown here is derived from an EMBL/GenBank/DDBJ whole genome shotgun (WGS) entry which is preliminary data.</text>
</comment>
<name>A0A917YCQ5_9ACTN</name>
<dbReference type="Proteomes" id="UP000600365">
    <property type="component" value="Unassembled WGS sequence"/>
</dbReference>
<dbReference type="EMBL" id="BMMM01000019">
    <property type="protein sequence ID" value="GGN86839.1"/>
    <property type="molecule type" value="Genomic_DNA"/>
</dbReference>
<feature type="region of interest" description="Disordered" evidence="1">
    <location>
        <begin position="31"/>
        <end position="64"/>
    </location>
</feature>
<sequence>MPRVHVRKAQDVPEEDAVGLRITGVDHHMRPIDHARRLVRPKAGGKRDAPRSAGPARPFSLHPA</sequence>
<proteinExistence type="predicted"/>
<gene>
    <name evidence="2" type="ORF">GCM10011579_079060</name>
</gene>
<accession>A0A917YCQ5</accession>
<keyword evidence="3" id="KW-1185">Reference proteome</keyword>